<protein>
    <submittedName>
        <fullName evidence="1">2297_t:CDS:1</fullName>
    </submittedName>
</protein>
<name>A0ACA9MGT0_9GLOM</name>
<reference evidence="1" key="1">
    <citation type="submission" date="2021-06" db="EMBL/GenBank/DDBJ databases">
        <authorList>
            <person name="Kallberg Y."/>
            <person name="Tangrot J."/>
            <person name="Rosling A."/>
        </authorList>
    </citation>
    <scope>NUCLEOTIDE SEQUENCE</scope>
    <source>
        <strain evidence="1">28 12/20/2015</strain>
    </source>
</reference>
<evidence type="ECO:0000313" key="1">
    <source>
        <dbReference type="EMBL" id="CAG8591721.1"/>
    </source>
</evidence>
<gene>
    <name evidence="1" type="ORF">SPELUC_LOCUS6775</name>
</gene>
<dbReference type="Proteomes" id="UP000789366">
    <property type="component" value="Unassembled WGS sequence"/>
</dbReference>
<proteinExistence type="predicted"/>
<comment type="caution">
    <text evidence="1">The sequence shown here is derived from an EMBL/GenBank/DDBJ whole genome shotgun (WGS) entry which is preliminary data.</text>
</comment>
<evidence type="ECO:0000313" key="2">
    <source>
        <dbReference type="Proteomes" id="UP000789366"/>
    </source>
</evidence>
<organism evidence="1 2">
    <name type="scientific">Cetraspora pellucida</name>
    <dbReference type="NCBI Taxonomy" id="1433469"/>
    <lineage>
        <taxon>Eukaryota</taxon>
        <taxon>Fungi</taxon>
        <taxon>Fungi incertae sedis</taxon>
        <taxon>Mucoromycota</taxon>
        <taxon>Glomeromycotina</taxon>
        <taxon>Glomeromycetes</taxon>
        <taxon>Diversisporales</taxon>
        <taxon>Gigasporaceae</taxon>
        <taxon>Cetraspora</taxon>
    </lineage>
</organism>
<sequence length="150" mass="17342">MAESNDASNSSSSKIRINLPTYPNQESINESKINNQNMFINQAEEYMKDFSKPANLIEFKQLVDDFETGPPEKILMNALELLSRFEIREQLYKNLFETKFKDTPNNDNIYMHFRNYDIDFLLIHFNIPPKAMVVTSGNIPSADILLSIAK</sequence>
<keyword evidence="2" id="KW-1185">Reference proteome</keyword>
<dbReference type="EMBL" id="CAJVPW010008263">
    <property type="protein sequence ID" value="CAG8591721.1"/>
    <property type="molecule type" value="Genomic_DNA"/>
</dbReference>
<feature type="non-terminal residue" evidence="1">
    <location>
        <position position="150"/>
    </location>
</feature>
<accession>A0ACA9MGT0</accession>